<evidence type="ECO:0000313" key="2">
    <source>
        <dbReference type="EMBL" id="AQX82883.1"/>
    </source>
</evidence>
<feature type="transmembrane region" description="Helical" evidence="1">
    <location>
        <begin position="109"/>
        <end position="138"/>
    </location>
</feature>
<feature type="transmembrane region" description="Helical" evidence="1">
    <location>
        <begin position="9"/>
        <end position="27"/>
    </location>
</feature>
<name>A0A1S7BGT7_9STAP</name>
<proteinExistence type="predicted"/>
<keyword evidence="1" id="KW-1133">Transmembrane helix</keyword>
<protein>
    <submittedName>
        <fullName evidence="3">Uncharacterized protein</fullName>
    </submittedName>
</protein>
<dbReference type="EMBL" id="KY013611">
    <property type="protein sequence ID" value="AQX82883.1"/>
    <property type="molecule type" value="Genomic_DNA"/>
</dbReference>
<feature type="transmembrane region" description="Helical" evidence="1">
    <location>
        <begin position="77"/>
        <end position="97"/>
    </location>
</feature>
<feature type="transmembrane region" description="Helical" evidence="1">
    <location>
        <begin position="47"/>
        <end position="65"/>
    </location>
</feature>
<evidence type="ECO:0000313" key="3">
    <source>
        <dbReference type="EMBL" id="AQX82921.1"/>
    </source>
</evidence>
<keyword evidence="1" id="KW-0472">Membrane</keyword>
<reference evidence="3" key="1">
    <citation type="journal article" date="2017" name="Sci. Rep.">
        <title>Novel methicillin resistance gene mecD in clinical Macrococcus caseolyticus strains from bovine and canine sources.</title>
        <authorList>
            <person name="Schwendener S."/>
            <person name="Cotting K."/>
            <person name="Perreten V."/>
        </authorList>
    </citation>
    <scope>NUCLEOTIDE SEQUENCE</scope>
    <source>
        <strain evidence="2">IMD0819</strain>
        <strain evidence="3">KM0211</strain>
    </source>
</reference>
<organism evidence="3">
    <name type="scientific">Macrococcoides caseolyticum</name>
    <dbReference type="NCBI Taxonomy" id="69966"/>
    <lineage>
        <taxon>Bacteria</taxon>
        <taxon>Bacillati</taxon>
        <taxon>Bacillota</taxon>
        <taxon>Bacilli</taxon>
        <taxon>Bacillales</taxon>
        <taxon>Staphylococcaceae</taxon>
        <taxon>Macrococcoides</taxon>
    </lineage>
</organism>
<dbReference type="EMBL" id="KY013612">
    <property type="protein sequence ID" value="AQX82921.1"/>
    <property type="molecule type" value="Genomic_DNA"/>
</dbReference>
<dbReference type="AlphaFoldDB" id="A0A1S7BGT7"/>
<sequence>MNQTQNKNILNVLVFTLMSLLFTNLLINYIKLFDESKNGSILSSLNMINEIIIFIPLILGIIFICNSNNVKELKKYVIYNFFTFVASFILKNLILLCNENLNIIDVPGIFYYILVVYSIIILPASFFYFLCALIKFLIIIKQNK</sequence>
<keyword evidence="1" id="KW-0812">Transmembrane</keyword>
<evidence type="ECO:0000256" key="1">
    <source>
        <dbReference type="SAM" id="Phobius"/>
    </source>
</evidence>
<accession>A0A1S7BGT7</accession>